<gene>
    <name evidence="3" type="primary">20343563</name>
    <name evidence="2" type="ORF">GGTG_03105</name>
</gene>
<reference evidence="3" key="5">
    <citation type="submission" date="2018-04" db="UniProtKB">
        <authorList>
            <consortium name="EnsemblFungi"/>
        </authorList>
    </citation>
    <scope>IDENTIFICATION</scope>
    <source>
        <strain evidence="3">R3-111a-1</strain>
    </source>
</reference>
<dbReference type="HOGENOM" id="CLU_2757923_0_0_1"/>
<dbReference type="Proteomes" id="UP000006039">
    <property type="component" value="Unassembled WGS sequence"/>
</dbReference>
<keyword evidence="4" id="KW-1185">Reference proteome</keyword>
<reference evidence="4" key="1">
    <citation type="submission" date="2010-07" db="EMBL/GenBank/DDBJ databases">
        <title>The genome sequence of Gaeumannomyces graminis var. tritici strain R3-111a-1.</title>
        <authorList>
            <consortium name="The Broad Institute Genome Sequencing Platform"/>
            <person name="Ma L.-J."/>
            <person name="Dead R."/>
            <person name="Young S."/>
            <person name="Zeng Q."/>
            <person name="Koehrsen M."/>
            <person name="Alvarado L."/>
            <person name="Berlin A."/>
            <person name="Chapman S.B."/>
            <person name="Chen Z."/>
            <person name="Freedman E."/>
            <person name="Gellesch M."/>
            <person name="Goldberg J."/>
            <person name="Griggs A."/>
            <person name="Gujja S."/>
            <person name="Heilman E.R."/>
            <person name="Heiman D."/>
            <person name="Hepburn T."/>
            <person name="Howarth C."/>
            <person name="Jen D."/>
            <person name="Larson L."/>
            <person name="Mehta T."/>
            <person name="Neiman D."/>
            <person name="Pearson M."/>
            <person name="Roberts A."/>
            <person name="Saif S."/>
            <person name="Shea T."/>
            <person name="Shenoy N."/>
            <person name="Sisk P."/>
            <person name="Stolte C."/>
            <person name="Sykes S."/>
            <person name="Walk T."/>
            <person name="White J."/>
            <person name="Yandava C."/>
            <person name="Haas B."/>
            <person name="Nusbaum C."/>
            <person name="Birren B."/>
        </authorList>
    </citation>
    <scope>NUCLEOTIDE SEQUENCE [LARGE SCALE GENOMIC DNA]</scope>
    <source>
        <strain evidence="4">R3-111a-1</strain>
    </source>
</reference>
<sequence length="70" mass="7326">MWQAAQIPKSPPPQLRPRGSADGQGGEAGVATGRGTAGHRNRHRHAAVHLAPPMGMSLIAALSASSPWRR</sequence>
<accession>J3NP99</accession>
<evidence type="ECO:0000313" key="4">
    <source>
        <dbReference type="Proteomes" id="UP000006039"/>
    </source>
</evidence>
<dbReference type="AlphaFoldDB" id="J3NP99"/>
<dbReference type="EMBL" id="GL385396">
    <property type="protein sequence ID" value="EJT78002.1"/>
    <property type="molecule type" value="Genomic_DNA"/>
</dbReference>
<evidence type="ECO:0000256" key="1">
    <source>
        <dbReference type="SAM" id="MobiDB-lite"/>
    </source>
</evidence>
<feature type="region of interest" description="Disordered" evidence="1">
    <location>
        <begin position="1"/>
        <end position="43"/>
    </location>
</feature>
<dbReference type="EnsemblFungi" id="EJT78002">
    <property type="protein sequence ID" value="EJT78002"/>
    <property type="gene ID" value="GGTG_03105"/>
</dbReference>
<reference evidence="2" key="3">
    <citation type="submission" date="2010-09" db="EMBL/GenBank/DDBJ databases">
        <title>Annotation of Gaeumannomyces graminis var. tritici R3-111a-1.</title>
        <authorList>
            <consortium name="The Broad Institute Genome Sequencing Platform"/>
            <person name="Ma L.-J."/>
            <person name="Dead R."/>
            <person name="Young S.K."/>
            <person name="Zeng Q."/>
            <person name="Gargeya S."/>
            <person name="Fitzgerald M."/>
            <person name="Haas B."/>
            <person name="Abouelleil A."/>
            <person name="Alvarado L."/>
            <person name="Arachchi H.M."/>
            <person name="Berlin A."/>
            <person name="Brown A."/>
            <person name="Chapman S.B."/>
            <person name="Chen Z."/>
            <person name="Dunbar C."/>
            <person name="Freedman E."/>
            <person name="Gearin G."/>
            <person name="Gellesch M."/>
            <person name="Goldberg J."/>
            <person name="Griggs A."/>
            <person name="Gujja S."/>
            <person name="Heiman D."/>
            <person name="Howarth C."/>
            <person name="Larson L."/>
            <person name="Lui A."/>
            <person name="MacDonald P.J.P."/>
            <person name="Mehta T."/>
            <person name="Montmayeur A."/>
            <person name="Murphy C."/>
            <person name="Neiman D."/>
            <person name="Pearson M."/>
            <person name="Priest M."/>
            <person name="Roberts A."/>
            <person name="Saif S."/>
            <person name="Shea T."/>
            <person name="Shenoy N."/>
            <person name="Sisk P."/>
            <person name="Stolte C."/>
            <person name="Sykes S."/>
            <person name="Yandava C."/>
            <person name="Wortman J."/>
            <person name="Nusbaum C."/>
            <person name="Birren B."/>
        </authorList>
    </citation>
    <scope>NUCLEOTIDE SEQUENCE</scope>
    <source>
        <strain evidence="2">R3-111a-1</strain>
    </source>
</reference>
<reference evidence="3" key="4">
    <citation type="journal article" date="2015" name="G3 (Bethesda)">
        <title>Genome sequences of three phytopathogenic species of the Magnaporthaceae family of fungi.</title>
        <authorList>
            <person name="Okagaki L.H."/>
            <person name="Nunes C.C."/>
            <person name="Sailsbery J."/>
            <person name="Clay B."/>
            <person name="Brown D."/>
            <person name="John T."/>
            <person name="Oh Y."/>
            <person name="Young N."/>
            <person name="Fitzgerald M."/>
            <person name="Haas B.J."/>
            <person name="Zeng Q."/>
            <person name="Young S."/>
            <person name="Adiconis X."/>
            <person name="Fan L."/>
            <person name="Levin J.Z."/>
            <person name="Mitchell T.K."/>
            <person name="Okubara P.A."/>
            <person name="Farman M.L."/>
            <person name="Kohn L.M."/>
            <person name="Birren B."/>
            <person name="Ma L.-J."/>
            <person name="Dean R.A."/>
        </authorList>
    </citation>
    <scope>NUCLEOTIDE SEQUENCE</scope>
    <source>
        <strain evidence="3">R3-111a-1</strain>
    </source>
</reference>
<protein>
    <submittedName>
        <fullName evidence="2 3">Uncharacterized protein</fullName>
    </submittedName>
</protein>
<dbReference type="RefSeq" id="XP_009219147.1">
    <property type="nucleotide sequence ID" value="XM_009220883.1"/>
</dbReference>
<dbReference type="GeneID" id="20343563"/>
<name>J3NP99_GAET3</name>
<evidence type="ECO:0000313" key="2">
    <source>
        <dbReference type="EMBL" id="EJT78002.1"/>
    </source>
</evidence>
<evidence type="ECO:0000313" key="3">
    <source>
        <dbReference type="EnsemblFungi" id="EJT78002"/>
    </source>
</evidence>
<organism evidence="2">
    <name type="scientific">Gaeumannomyces tritici (strain R3-111a-1)</name>
    <name type="common">Wheat and barley take-all root rot fungus</name>
    <name type="synonym">Gaeumannomyces graminis var. tritici</name>
    <dbReference type="NCBI Taxonomy" id="644352"/>
    <lineage>
        <taxon>Eukaryota</taxon>
        <taxon>Fungi</taxon>
        <taxon>Dikarya</taxon>
        <taxon>Ascomycota</taxon>
        <taxon>Pezizomycotina</taxon>
        <taxon>Sordariomycetes</taxon>
        <taxon>Sordariomycetidae</taxon>
        <taxon>Magnaporthales</taxon>
        <taxon>Magnaporthaceae</taxon>
        <taxon>Gaeumannomyces</taxon>
    </lineage>
</organism>
<dbReference type="VEuPathDB" id="FungiDB:GGTG_03105"/>
<reference evidence="2" key="2">
    <citation type="submission" date="2010-07" db="EMBL/GenBank/DDBJ databases">
        <authorList>
            <consortium name="The Broad Institute Genome Sequencing Platform"/>
            <consortium name="Broad Institute Genome Sequencing Center for Infectious Disease"/>
            <person name="Ma L.-J."/>
            <person name="Dead R."/>
            <person name="Young S."/>
            <person name="Zeng Q."/>
            <person name="Koehrsen M."/>
            <person name="Alvarado L."/>
            <person name="Berlin A."/>
            <person name="Chapman S.B."/>
            <person name="Chen Z."/>
            <person name="Freedman E."/>
            <person name="Gellesch M."/>
            <person name="Goldberg J."/>
            <person name="Griggs A."/>
            <person name="Gujja S."/>
            <person name="Heilman E.R."/>
            <person name="Heiman D."/>
            <person name="Hepburn T."/>
            <person name="Howarth C."/>
            <person name="Jen D."/>
            <person name="Larson L."/>
            <person name="Mehta T."/>
            <person name="Neiman D."/>
            <person name="Pearson M."/>
            <person name="Roberts A."/>
            <person name="Saif S."/>
            <person name="Shea T."/>
            <person name="Shenoy N."/>
            <person name="Sisk P."/>
            <person name="Stolte C."/>
            <person name="Sykes S."/>
            <person name="Walk T."/>
            <person name="White J."/>
            <person name="Yandava C."/>
            <person name="Haas B."/>
            <person name="Nusbaum C."/>
            <person name="Birren B."/>
        </authorList>
    </citation>
    <scope>NUCLEOTIDE SEQUENCE</scope>
    <source>
        <strain evidence="2">R3-111a-1</strain>
    </source>
</reference>
<proteinExistence type="predicted"/>